<dbReference type="SUPFAM" id="SSF51735">
    <property type="entry name" value="NAD(P)-binding Rossmann-fold domains"/>
    <property type="match status" value="1"/>
</dbReference>
<dbReference type="Pfam" id="PF00106">
    <property type="entry name" value="adh_short"/>
    <property type="match status" value="1"/>
</dbReference>
<feature type="region of interest" description="Disordered" evidence="13">
    <location>
        <begin position="1"/>
        <end position="31"/>
    </location>
</feature>
<dbReference type="InterPro" id="IPR036291">
    <property type="entry name" value="NAD(P)-bd_dom_sf"/>
</dbReference>
<evidence type="ECO:0000256" key="6">
    <source>
        <dbReference type="ARBA" id="ARBA00023002"/>
    </source>
</evidence>
<evidence type="ECO:0000256" key="5">
    <source>
        <dbReference type="ARBA" id="ARBA00022989"/>
    </source>
</evidence>
<feature type="compositionally biased region" description="Polar residues" evidence="13">
    <location>
        <begin position="1"/>
        <end position="13"/>
    </location>
</feature>
<dbReference type="PRINTS" id="PR00081">
    <property type="entry name" value="GDHRDH"/>
</dbReference>
<keyword evidence="3" id="KW-0812">Transmembrane</keyword>
<evidence type="ECO:0000313" key="14">
    <source>
        <dbReference type="EMBL" id="KAH9506164.1"/>
    </source>
</evidence>
<keyword evidence="5" id="KW-1133">Transmembrane helix</keyword>
<evidence type="ECO:0000256" key="13">
    <source>
        <dbReference type="SAM" id="MobiDB-lite"/>
    </source>
</evidence>
<evidence type="ECO:0000313" key="15">
    <source>
        <dbReference type="Proteomes" id="UP000790347"/>
    </source>
</evidence>
<evidence type="ECO:0000256" key="3">
    <source>
        <dbReference type="ARBA" id="ARBA00022692"/>
    </source>
</evidence>
<keyword evidence="7" id="KW-0443">Lipid metabolism</keyword>
<keyword evidence="4" id="KW-0521">NADP</keyword>
<gene>
    <name evidence="14" type="ORF">DERF_010907</name>
</gene>
<evidence type="ECO:0000256" key="9">
    <source>
        <dbReference type="ARBA" id="ARBA00059620"/>
    </source>
</evidence>
<reference evidence="14" key="1">
    <citation type="submission" date="2013-05" db="EMBL/GenBank/DDBJ databases">
        <authorList>
            <person name="Yim A.K.Y."/>
            <person name="Chan T.F."/>
            <person name="Ji K.M."/>
            <person name="Liu X.Y."/>
            <person name="Zhou J.W."/>
            <person name="Li R.Q."/>
            <person name="Yang K.Y."/>
            <person name="Li J."/>
            <person name="Li M."/>
            <person name="Law P.T.W."/>
            <person name="Wu Y.L."/>
            <person name="Cai Z.L."/>
            <person name="Qin H."/>
            <person name="Bao Y."/>
            <person name="Leung R.K.K."/>
            <person name="Ng P.K.S."/>
            <person name="Zou J."/>
            <person name="Zhong X.J."/>
            <person name="Ran P.X."/>
            <person name="Zhong N.S."/>
            <person name="Liu Z.G."/>
            <person name="Tsui S.K.W."/>
        </authorList>
    </citation>
    <scope>NUCLEOTIDE SEQUENCE</scope>
    <source>
        <strain evidence="14">Derf</strain>
        <tissue evidence="14">Whole organism</tissue>
    </source>
</reference>
<evidence type="ECO:0000256" key="1">
    <source>
        <dbReference type="ARBA" id="ARBA00004141"/>
    </source>
</evidence>
<reference evidence="14" key="2">
    <citation type="journal article" date="2022" name="Res Sq">
        <title>Comparative Genomics Reveals Insights into the Divergent Evolution of Astigmatic Mites and Household Pest Adaptations.</title>
        <authorList>
            <person name="Xiong Q."/>
            <person name="Wan A.T.-Y."/>
            <person name="Liu X.-Y."/>
            <person name="Fung C.S.-H."/>
            <person name="Xiao X."/>
            <person name="Malainual N."/>
            <person name="Hou J."/>
            <person name="Wang L."/>
            <person name="Wang M."/>
            <person name="Yang K."/>
            <person name="Cui Y."/>
            <person name="Leung E."/>
            <person name="Nong W."/>
            <person name="Shin S.-K."/>
            <person name="Au S."/>
            <person name="Jeong K.Y."/>
            <person name="Chew F.T."/>
            <person name="Hui J."/>
            <person name="Leung T.F."/>
            <person name="Tungtrongchitr A."/>
            <person name="Zhong N."/>
            <person name="Liu Z."/>
            <person name="Tsui S."/>
        </authorList>
    </citation>
    <scope>NUCLEOTIDE SEQUENCE</scope>
    <source>
        <strain evidence="14">Derf</strain>
        <tissue evidence="14">Whole organism</tissue>
    </source>
</reference>
<evidence type="ECO:0000256" key="11">
    <source>
        <dbReference type="ARBA" id="ARBA00082544"/>
    </source>
</evidence>
<dbReference type="GO" id="GO:0016020">
    <property type="term" value="C:membrane"/>
    <property type="evidence" value="ECO:0007669"/>
    <property type="project" value="UniProtKB-SubCell"/>
</dbReference>
<dbReference type="EMBL" id="ASGP02000005">
    <property type="protein sequence ID" value="KAH9506164.1"/>
    <property type="molecule type" value="Genomic_DNA"/>
</dbReference>
<feature type="compositionally biased region" description="Basic residues" evidence="13">
    <location>
        <begin position="381"/>
        <end position="390"/>
    </location>
</feature>
<evidence type="ECO:0000256" key="10">
    <source>
        <dbReference type="ARBA" id="ARBA00068717"/>
    </source>
</evidence>
<evidence type="ECO:0000256" key="7">
    <source>
        <dbReference type="ARBA" id="ARBA00023098"/>
    </source>
</evidence>
<dbReference type="PANTHER" id="PTHR24322:SF736">
    <property type="entry name" value="RETINOL DEHYDROGENASE 10"/>
    <property type="match status" value="1"/>
</dbReference>
<name>A0A922HTL7_DERFA</name>
<dbReference type="PANTHER" id="PTHR24322">
    <property type="entry name" value="PKSB"/>
    <property type="match status" value="1"/>
</dbReference>
<comment type="subcellular location">
    <subcellularLocation>
        <location evidence="1">Membrane</location>
        <topology evidence="1">Multi-pass membrane protein</topology>
    </subcellularLocation>
</comment>
<keyword evidence="8" id="KW-0472">Membrane</keyword>
<evidence type="ECO:0000256" key="4">
    <source>
        <dbReference type="ARBA" id="ARBA00022857"/>
    </source>
</evidence>
<keyword evidence="6" id="KW-0560">Oxidoreductase</keyword>
<dbReference type="InterPro" id="IPR002347">
    <property type="entry name" value="SDR_fam"/>
</dbReference>
<dbReference type="FunFam" id="3.40.50.720:FF:000131">
    <property type="entry name" value="Short-chain dehydrogenase/reductase 3"/>
    <property type="match status" value="1"/>
</dbReference>
<dbReference type="GO" id="GO:0005811">
    <property type="term" value="C:lipid droplet"/>
    <property type="evidence" value="ECO:0007669"/>
    <property type="project" value="TreeGrafter"/>
</dbReference>
<dbReference type="Gene3D" id="3.40.50.720">
    <property type="entry name" value="NAD(P)-binding Rossmann-like Domain"/>
    <property type="match status" value="1"/>
</dbReference>
<sequence length="433" mass="48289">MQMIDNSLRTTNGPPIPSSSSSSSSLSSQQPTPPSIMTILLRLYKIFLWITQISRLTILLMKTLAGPLCAAIRPGRKKNVENKVVLITGAGSGLGREMAIKFAECGAITILWDINETTVKQTAEMIEEIVNSIHYHYHHNSSKQLTSWSVVDVGDENQVAQAAQKLRNQFGDVDILVNNAGIAPCEPFKNLKSEKIREIFDVNIMAHFWTVKQFLPAMEKNNSGHIVAIASSAGIMGSPYFTAYGASKHAVVGFMKCLYEELDENSQIRLTTVCPLGISGTGIDIPTKTRFPWLLPVMPLEYAVGLIFDAILREEELFVVPKTFKWIHRLLSIFPQKMASTIWKCLDYSVVPTGLYAPIGRAHYHDRIYRKLSLANGYVHHNNHHHHGSTHQHGQTNQINNNNNHHHSSSPSSSNLSSSSPPHRPSRSSSFRY</sequence>
<evidence type="ECO:0000256" key="8">
    <source>
        <dbReference type="ARBA" id="ARBA00023136"/>
    </source>
</evidence>
<feature type="region of interest" description="Disordered" evidence="13">
    <location>
        <begin position="380"/>
        <end position="433"/>
    </location>
</feature>
<evidence type="ECO:0000256" key="2">
    <source>
        <dbReference type="ARBA" id="ARBA00006484"/>
    </source>
</evidence>
<feature type="compositionally biased region" description="Low complexity" evidence="13">
    <location>
        <begin position="18"/>
        <end position="30"/>
    </location>
</feature>
<dbReference type="AlphaFoldDB" id="A0A922HTL7"/>
<comment type="caution">
    <text evidence="14">The sequence shown here is derived from an EMBL/GenBank/DDBJ whole genome shotgun (WGS) entry which is preliminary data.</text>
</comment>
<accession>A0A922HTL7</accession>
<organism evidence="14 15">
    <name type="scientific">Dermatophagoides farinae</name>
    <name type="common">American house dust mite</name>
    <dbReference type="NCBI Taxonomy" id="6954"/>
    <lineage>
        <taxon>Eukaryota</taxon>
        <taxon>Metazoa</taxon>
        <taxon>Ecdysozoa</taxon>
        <taxon>Arthropoda</taxon>
        <taxon>Chelicerata</taxon>
        <taxon>Arachnida</taxon>
        <taxon>Acari</taxon>
        <taxon>Acariformes</taxon>
        <taxon>Sarcoptiformes</taxon>
        <taxon>Astigmata</taxon>
        <taxon>Psoroptidia</taxon>
        <taxon>Analgoidea</taxon>
        <taxon>Pyroglyphidae</taxon>
        <taxon>Dermatophagoidinae</taxon>
        <taxon>Dermatophagoides</taxon>
    </lineage>
</organism>
<evidence type="ECO:0000256" key="12">
    <source>
        <dbReference type="RuleBase" id="RU000363"/>
    </source>
</evidence>
<dbReference type="GO" id="GO:0052650">
    <property type="term" value="F:all-trans-retinol dehydrogenase (NADP+) activity"/>
    <property type="evidence" value="ECO:0007669"/>
    <property type="project" value="UniProtKB-ARBA"/>
</dbReference>
<dbReference type="PRINTS" id="PR00080">
    <property type="entry name" value="SDRFAMILY"/>
</dbReference>
<proteinExistence type="inferred from homology"/>
<feature type="compositionally biased region" description="Low complexity" evidence="13">
    <location>
        <begin position="391"/>
        <end position="433"/>
    </location>
</feature>
<dbReference type="CDD" id="cd05339">
    <property type="entry name" value="17beta-HSDXI-like_SDR_c"/>
    <property type="match status" value="1"/>
</dbReference>
<comment type="function">
    <text evidence="9">Catalyzes the reduction of all-trans-retinal to all-trans-retinol in the presence of NADPH.</text>
</comment>
<keyword evidence="15" id="KW-1185">Reference proteome</keyword>
<protein>
    <recommendedName>
        <fullName evidence="10">Short-chain dehydrogenase/reductase 3</fullName>
    </recommendedName>
    <alternativeName>
        <fullName evidence="11">Retinal short-chain dehydrogenase/reductase 1</fullName>
    </alternativeName>
</protein>
<comment type="similarity">
    <text evidence="2 12">Belongs to the short-chain dehydrogenases/reductases (SDR) family.</text>
</comment>
<dbReference type="Proteomes" id="UP000790347">
    <property type="component" value="Unassembled WGS sequence"/>
</dbReference>